<evidence type="ECO:0000256" key="1">
    <source>
        <dbReference type="ARBA" id="ARBA00022490"/>
    </source>
</evidence>
<dbReference type="AlphaFoldDB" id="A0A0L8LGJ6"/>
<dbReference type="GO" id="GO:0044550">
    <property type="term" value="P:secondary metabolite biosynthetic process"/>
    <property type="evidence" value="ECO:0007669"/>
    <property type="project" value="TreeGrafter"/>
</dbReference>
<dbReference type="PATRIC" id="fig|67356.5.peg.2760"/>
<dbReference type="InterPro" id="IPR016039">
    <property type="entry name" value="Thiolase-like"/>
</dbReference>
<dbReference type="Proteomes" id="UP000037251">
    <property type="component" value="Unassembled WGS sequence"/>
</dbReference>
<dbReference type="InterPro" id="IPR013751">
    <property type="entry name" value="ACP_syn_III_N"/>
</dbReference>
<evidence type="ECO:0000313" key="6">
    <source>
        <dbReference type="EMBL" id="KOG37252.1"/>
    </source>
</evidence>
<proteinExistence type="predicted"/>
<dbReference type="SUPFAM" id="SSF53901">
    <property type="entry name" value="Thiolase-like"/>
    <property type="match status" value="1"/>
</dbReference>
<dbReference type="GO" id="GO:0006633">
    <property type="term" value="P:fatty acid biosynthetic process"/>
    <property type="evidence" value="ECO:0007669"/>
    <property type="project" value="InterPro"/>
</dbReference>
<dbReference type="EMBL" id="LGUS01000116">
    <property type="protein sequence ID" value="KOG37252.1"/>
    <property type="molecule type" value="Genomic_DNA"/>
</dbReference>
<evidence type="ECO:0000256" key="2">
    <source>
        <dbReference type="ARBA" id="ARBA00022679"/>
    </source>
</evidence>
<dbReference type="eggNOG" id="COG0332">
    <property type="taxonomic scope" value="Bacteria"/>
</dbReference>
<accession>A0A0L8LGJ6</accession>
<comment type="caution">
    <text evidence="6">The sequence shown here is derived from an EMBL/GenBank/DDBJ whole genome shotgun (WGS) entry which is preliminary data.</text>
</comment>
<dbReference type="PANTHER" id="PTHR34069:SF2">
    <property type="entry name" value="BETA-KETOACYL-[ACYL-CARRIER-PROTEIN] SYNTHASE III"/>
    <property type="match status" value="1"/>
</dbReference>
<gene>
    <name evidence="6" type="ORF">ADK37_12770</name>
</gene>
<dbReference type="Pfam" id="PF08541">
    <property type="entry name" value="ACP_syn_III_C"/>
    <property type="match status" value="1"/>
</dbReference>
<protein>
    <submittedName>
        <fullName evidence="6">3-oxoacyl-ACP synthase</fullName>
    </submittedName>
</protein>
<keyword evidence="1" id="KW-0963">Cytoplasm</keyword>
<dbReference type="CDD" id="cd00830">
    <property type="entry name" value="KAS_III"/>
    <property type="match status" value="1"/>
</dbReference>
<dbReference type="OrthoDB" id="9815506at2"/>
<dbReference type="GO" id="GO:0004315">
    <property type="term" value="F:3-oxoacyl-[acyl-carrier-protein] synthase activity"/>
    <property type="evidence" value="ECO:0007669"/>
    <property type="project" value="InterPro"/>
</dbReference>
<organism evidence="6 7">
    <name type="scientific">Streptomyces resistomycificus</name>
    <dbReference type="NCBI Taxonomy" id="67356"/>
    <lineage>
        <taxon>Bacteria</taxon>
        <taxon>Bacillati</taxon>
        <taxon>Actinomycetota</taxon>
        <taxon>Actinomycetes</taxon>
        <taxon>Kitasatosporales</taxon>
        <taxon>Streptomycetaceae</taxon>
        <taxon>Streptomyces</taxon>
        <taxon>Streptomyces aurantiacus group</taxon>
    </lineage>
</organism>
<evidence type="ECO:0000259" key="4">
    <source>
        <dbReference type="Pfam" id="PF08541"/>
    </source>
</evidence>
<dbReference type="STRING" id="67356.AQJ84_24490"/>
<feature type="domain" description="Beta-ketoacyl-[acyl-carrier-protein] synthase III N-terminal" evidence="5">
    <location>
        <begin position="105"/>
        <end position="184"/>
    </location>
</feature>
<dbReference type="Gene3D" id="3.40.47.10">
    <property type="match status" value="1"/>
</dbReference>
<dbReference type="RefSeq" id="WP_030037862.1">
    <property type="nucleotide sequence ID" value="NZ_KL575586.1"/>
</dbReference>
<evidence type="ECO:0000313" key="7">
    <source>
        <dbReference type="Proteomes" id="UP000037251"/>
    </source>
</evidence>
<keyword evidence="7" id="KW-1185">Reference proteome</keyword>
<dbReference type="InterPro" id="IPR013747">
    <property type="entry name" value="ACP_syn_III_C"/>
</dbReference>
<sequence length="326" mass="34231">MPIGIVSVGGFTPSQVVGNDQVARWAGVDPEWIEARTGISERRYADHRTATSDMAVRAAEPLLADAAVAQTVGALVMATATPDQPQPATASVVQQRLGLDGIPAFDLNAVCSGFLFGLSVAEALMATRVSSPHALVVAADKYSTIMDRSDRRTVSLFGDGAGAVLLGRVPQGYGIQGSAMLTDGTAADLVRVEGGGTRRPLTENGLDSGDQLFRMEGRAVRDWGLQFVPKAVHQALEQAGMSVGDIDRVVLHQGNTRLVHSLADAIGVDRSRLAMSAPLFGNTAAASIPLTLAQEHQRRPLQRGERLLLAAVGGGMTAAATVLTWY</sequence>
<keyword evidence="2" id="KW-0808">Transferase</keyword>
<name>A0A0L8LGJ6_9ACTN</name>
<evidence type="ECO:0000259" key="5">
    <source>
        <dbReference type="Pfam" id="PF08545"/>
    </source>
</evidence>
<feature type="domain" description="Beta-ketoacyl-[acyl-carrier-protein] synthase III C-terminal" evidence="4">
    <location>
        <begin position="236"/>
        <end position="325"/>
    </location>
</feature>
<dbReference type="PANTHER" id="PTHR34069">
    <property type="entry name" value="3-OXOACYL-[ACYL-CARRIER-PROTEIN] SYNTHASE 3"/>
    <property type="match status" value="1"/>
</dbReference>
<keyword evidence="3" id="KW-0012">Acyltransferase</keyword>
<dbReference type="Pfam" id="PF08545">
    <property type="entry name" value="ACP_syn_III"/>
    <property type="match status" value="1"/>
</dbReference>
<evidence type="ECO:0000256" key="3">
    <source>
        <dbReference type="ARBA" id="ARBA00023315"/>
    </source>
</evidence>
<reference evidence="7" key="1">
    <citation type="submission" date="2015-07" db="EMBL/GenBank/DDBJ databases">
        <authorList>
            <person name="Ju K.-S."/>
            <person name="Doroghazi J.R."/>
            <person name="Metcalf W.W."/>
        </authorList>
    </citation>
    <scope>NUCLEOTIDE SEQUENCE [LARGE SCALE GENOMIC DNA]</scope>
    <source>
        <strain evidence="7">NRRL 2290</strain>
    </source>
</reference>
<dbReference type="NCBIfam" id="NF006829">
    <property type="entry name" value="PRK09352.1"/>
    <property type="match status" value="1"/>
</dbReference>